<evidence type="ECO:0000313" key="2">
    <source>
        <dbReference type="Proteomes" id="UP000233469"/>
    </source>
</evidence>
<organism evidence="1 2">
    <name type="scientific">Rhizophagus irregularis</name>
    <dbReference type="NCBI Taxonomy" id="588596"/>
    <lineage>
        <taxon>Eukaryota</taxon>
        <taxon>Fungi</taxon>
        <taxon>Fungi incertae sedis</taxon>
        <taxon>Mucoromycota</taxon>
        <taxon>Glomeromycotina</taxon>
        <taxon>Glomeromycetes</taxon>
        <taxon>Glomerales</taxon>
        <taxon>Glomeraceae</taxon>
        <taxon>Rhizophagus</taxon>
    </lineage>
</organism>
<dbReference type="Proteomes" id="UP000233469">
    <property type="component" value="Unassembled WGS sequence"/>
</dbReference>
<accession>A0A2N1MU61</accession>
<evidence type="ECO:0000313" key="1">
    <source>
        <dbReference type="EMBL" id="PKK65176.1"/>
    </source>
</evidence>
<name>A0A2N1MU61_9GLOM</name>
<protein>
    <submittedName>
        <fullName evidence="1">Uncharacterized protein</fullName>
    </submittedName>
</protein>
<reference evidence="1 2" key="2">
    <citation type="submission" date="2017-10" db="EMBL/GenBank/DDBJ databases">
        <title>Extensive intraspecific genome diversity in a model arbuscular mycorrhizal fungus.</title>
        <authorList>
            <person name="Chen E.C.H."/>
            <person name="Morin E."/>
            <person name="Baudet D."/>
            <person name="Noel J."/>
            <person name="Ndikumana S."/>
            <person name="Charron P."/>
            <person name="St-Onge C."/>
            <person name="Giorgi J."/>
            <person name="Grigoriev I.V."/>
            <person name="Roux C."/>
            <person name="Martin F.M."/>
            <person name="Corradi N."/>
        </authorList>
    </citation>
    <scope>NUCLEOTIDE SEQUENCE [LARGE SCALE GENOMIC DNA]</scope>
    <source>
        <strain evidence="1 2">C2</strain>
    </source>
</reference>
<comment type="caution">
    <text evidence="1">The sequence shown here is derived from an EMBL/GenBank/DDBJ whole genome shotgun (WGS) entry which is preliminary data.</text>
</comment>
<dbReference type="VEuPathDB" id="FungiDB:RhiirA1_533418"/>
<dbReference type="VEuPathDB" id="FungiDB:RhiirFUN_014194"/>
<dbReference type="VEuPathDB" id="FungiDB:FUN_013677"/>
<proteinExistence type="predicted"/>
<sequence length="76" mass="8897">MSSIIRDYIDLVESLELLIDKLDGELKSFVAIIEIASRWKIINEEKWLERFGAEVKQLHEKGHHLPRKALLDITEI</sequence>
<dbReference type="AlphaFoldDB" id="A0A2N1MU61"/>
<reference evidence="1 2" key="1">
    <citation type="submission" date="2016-04" db="EMBL/GenBank/DDBJ databases">
        <title>Genome analyses suggest a sexual origin of heterokaryosis in a supposedly ancient asexual fungus.</title>
        <authorList>
            <person name="Ropars J."/>
            <person name="Sedzielewska K."/>
            <person name="Noel J."/>
            <person name="Charron P."/>
            <person name="Farinelli L."/>
            <person name="Marton T."/>
            <person name="Kruger M."/>
            <person name="Pelin A."/>
            <person name="Brachmann A."/>
            <person name="Corradi N."/>
        </authorList>
    </citation>
    <scope>NUCLEOTIDE SEQUENCE [LARGE SCALE GENOMIC DNA]</scope>
    <source>
        <strain evidence="1 2">C2</strain>
    </source>
</reference>
<dbReference type="EMBL" id="LLXL01001314">
    <property type="protein sequence ID" value="PKK65176.1"/>
    <property type="molecule type" value="Genomic_DNA"/>
</dbReference>
<gene>
    <name evidence="1" type="ORF">RhiirC2_755490</name>
</gene>